<evidence type="ECO:0000256" key="1">
    <source>
        <dbReference type="ARBA" id="ARBA00022801"/>
    </source>
</evidence>
<sequence length="788" mass="86214">MKRKTVIAAAVAALTLTTSSAYAAMHMSRTPGPKGMNTGITPHNTALTPAGQQIKLGDFPMGGALSPDGRYFVVSNDGQGTQSLQVVDTKTNKIVHTAEYTSPESLYLGVAFSPDGKTLYASAGGNNKIRQYRFSGGHLFEKSPIMLTDTKNSNFYPAGISVSPDGTSLYVANNLDNSVSKVDIATGKIAQTVSVGKNPYSAFLTKDGKNLYVTNWGESSVTVLDPATLQVKKTITTGLHPNAIAENPLTGDIYVTNTDDDSVSIINGQSQNVVQTLNLKPFQQKETGSQPDALTVSKDGKTLYVANAGNNDVAVVDLSAKKAKVKGLIPTAWYPTGVYQNHNKLMVTNAKGLGAGPNDQGQYIGSMIEGTLSVINTPDSRQLTRYTKQVQQNMDENEKASKSGNNPIPFTPSGKSPIKHVIYIIKENRTYDQVFGDLGKGNGDPSLTGFGKNVTPNLHKLANQFVTLDNFYANAEISAQGHNWATGAIANDYVEKNWMANYSGRNRGYDFEGDNQSAYPKAGFLWDDAQRSGVSFRDYGEFTNFDPTKKQWVATDPSIGDRFDPNFAGWNLDLSDLGRQSEWEKEFNDFVKNDNLPQMEIVRFGNDHTYGTKVGALTPESMVAQNDEAVGRLVDAVSHSKYWKDTAIFITEDDAQNGWDHVDAHRTESLVISPYTQTGKVDSTFYDTTSMIRSMELILGMKPMSQFDASAVPMFNSFTNKSDFTVYNHEEPKISLTQKNGVNTPGAQISNKLDFSRADHANETQLNKVLWEKTMKGKKMPKLNQQNQ</sequence>
<dbReference type="InterPro" id="IPR011964">
    <property type="entry name" value="YVTN_b-propeller_repeat"/>
</dbReference>
<dbReference type="InterPro" id="IPR015943">
    <property type="entry name" value="WD40/YVTN_repeat-like_dom_sf"/>
</dbReference>
<dbReference type="Proteomes" id="UP001341444">
    <property type="component" value="Unassembled WGS sequence"/>
</dbReference>
<dbReference type="InterPro" id="IPR017850">
    <property type="entry name" value="Alkaline_phosphatase_core_sf"/>
</dbReference>
<proteinExistence type="predicted"/>
<dbReference type="NCBIfam" id="TIGR02276">
    <property type="entry name" value="beta_rpt_yvtn"/>
    <property type="match status" value="2"/>
</dbReference>
<dbReference type="SUPFAM" id="SSF50969">
    <property type="entry name" value="YVTN repeat-like/Quinoprotein amine dehydrogenase"/>
    <property type="match status" value="1"/>
</dbReference>
<dbReference type="Gene3D" id="3.40.720.10">
    <property type="entry name" value="Alkaline Phosphatase, subunit A"/>
    <property type="match status" value="1"/>
</dbReference>
<name>A0ABU6ML72_9BACI</name>
<dbReference type="Pfam" id="PF10282">
    <property type="entry name" value="Lactonase"/>
    <property type="match status" value="1"/>
</dbReference>
<dbReference type="InterPro" id="IPR019405">
    <property type="entry name" value="Lactonase_7-beta_prop"/>
</dbReference>
<keyword evidence="1" id="KW-0378">Hydrolase</keyword>
<dbReference type="Pfam" id="PF04185">
    <property type="entry name" value="Phosphoesterase"/>
    <property type="match status" value="1"/>
</dbReference>
<gene>
    <name evidence="3" type="ORF">P4T90_15170</name>
</gene>
<dbReference type="PANTHER" id="PTHR47197">
    <property type="entry name" value="PROTEIN NIRF"/>
    <property type="match status" value="1"/>
</dbReference>
<dbReference type="RefSeq" id="WP_066269476.1">
    <property type="nucleotide sequence ID" value="NZ_JARMAB010000022.1"/>
</dbReference>
<dbReference type="PANTHER" id="PTHR47197:SF3">
    <property type="entry name" value="DIHYDRO-HEME D1 DEHYDROGENASE"/>
    <property type="match status" value="1"/>
</dbReference>
<dbReference type="Gene3D" id="2.130.10.10">
    <property type="entry name" value="YVTN repeat-like/Quinoprotein amine dehydrogenase"/>
    <property type="match status" value="2"/>
</dbReference>
<accession>A0ABU6ML72</accession>
<evidence type="ECO:0000313" key="4">
    <source>
        <dbReference type="Proteomes" id="UP001341444"/>
    </source>
</evidence>
<keyword evidence="2" id="KW-0732">Signal</keyword>
<feature type="signal peptide" evidence="2">
    <location>
        <begin position="1"/>
        <end position="23"/>
    </location>
</feature>
<dbReference type="SUPFAM" id="SSF53649">
    <property type="entry name" value="Alkaline phosphatase-like"/>
    <property type="match status" value="1"/>
</dbReference>
<feature type="chain" id="PRO_5046120611" evidence="2">
    <location>
        <begin position="24"/>
        <end position="788"/>
    </location>
</feature>
<dbReference type="EMBL" id="JARMAB010000022">
    <property type="protein sequence ID" value="MED1204388.1"/>
    <property type="molecule type" value="Genomic_DNA"/>
</dbReference>
<evidence type="ECO:0000256" key="2">
    <source>
        <dbReference type="SAM" id="SignalP"/>
    </source>
</evidence>
<dbReference type="InterPro" id="IPR007312">
    <property type="entry name" value="Phosphoesterase"/>
</dbReference>
<comment type="caution">
    <text evidence="3">The sequence shown here is derived from an EMBL/GenBank/DDBJ whole genome shotgun (WGS) entry which is preliminary data.</text>
</comment>
<reference evidence="3 4" key="1">
    <citation type="submission" date="2023-03" db="EMBL/GenBank/DDBJ databases">
        <title>Bacillus Genome Sequencing.</title>
        <authorList>
            <person name="Dunlap C."/>
        </authorList>
    </citation>
    <scope>NUCLEOTIDE SEQUENCE [LARGE SCALE GENOMIC DNA]</scope>
    <source>
        <strain evidence="3 4">B-23453</strain>
    </source>
</reference>
<organism evidence="3 4">
    <name type="scientific">Heyndrickxia acidicola</name>
    <dbReference type="NCBI Taxonomy" id="209389"/>
    <lineage>
        <taxon>Bacteria</taxon>
        <taxon>Bacillati</taxon>
        <taxon>Bacillota</taxon>
        <taxon>Bacilli</taxon>
        <taxon>Bacillales</taxon>
        <taxon>Bacillaceae</taxon>
        <taxon>Heyndrickxia</taxon>
    </lineage>
</organism>
<keyword evidence="4" id="KW-1185">Reference proteome</keyword>
<dbReference type="InterPro" id="IPR011044">
    <property type="entry name" value="Quino_amine_DH_bsu"/>
</dbReference>
<dbReference type="InterPro" id="IPR051200">
    <property type="entry name" value="Host-pathogen_enzymatic-act"/>
</dbReference>
<evidence type="ECO:0000313" key="3">
    <source>
        <dbReference type="EMBL" id="MED1204388.1"/>
    </source>
</evidence>
<protein>
    <submittedName>
        <fullName evidence="3">Bifunctional YncE family protein/alkaline phosphatase family protein</fullName>
    </submittedName>
</protein>